<evidence type="ECO:0000259" key="2">
    <source>
        <dbReference type="Pfam" id="PF13590"/>
    </source>
</evidence>
<proteinExistence type="predicted"/>
<protein>
    <submittedName>
        <fullName evidence="3">DUF4136 domain-containing protein</fullName>
    </submittedName>
</protein>
<accession>A0A9X1QHP2</accession>
<dbReference type="Proteomes" id="UP001139410">
    <property type="component" value="Unassembled WGS sequence"/>
</dbReference>
<dbReference type="PROSITE" id="PS51257">
    <property type="entry name" value="PROKAR_LIPOPROTEIN"/>
    <property type="match status" value="1"/>
</dbReference>
<name>A0A9X1QHP2_9SPHN</name>
<feature type="chain" id="PRO_5040885423" evidence="1">
    <location>
        <begin position="25"/>
        <end position="222"/>
    </location>
</feature>
<organism evidence="3 4">
    <name type="scientific">Sphingomonas cremea</name>
    <dbReference type="NCBI Taxonomy" id="2904799"/>
    <lineage>
        <taxon>Bacteria</taxon>
        <taxon>Pseudomonadati</taxon>
        <taxon>Pseudomonadota</taxon>
        <taxon>Alphaproteobacteria</taxon>
        <taxon>Sphingomonadales</taxon>
        <taxon>Sphingomonadaceae</taxon>
        <taxon>Sphingomonas</taxon>
    </lineage>
</organism>
<evidence type="ECO:0000256" key="1">
    <source>
        <dbReference type="SAM" id="SignalP"/>
    </source>
</evidence>
<feature type="domain" description="DUF4136" evidence="2">
    <location>
        <begin position="40"/>
        <end position="201"/>
    </location>
</feature>
<sequence length="222" mass="24042">MMRINKLAAAVLLGVSALGLSACATGLQTKVSRYQAMPAPQGQSFVVVPMNPNDMGGLEFSRYAELVAQRMQAQGYARAASVDQATMIVHLGYGVDDGNTEIVSDPFYGGYGGYGGWGYGRYGGGWGHGYYWGWNDPFWGAPYGSSIRSYVYYVSQLDLDIRRKVDNASLFEGKAKARSRTDELARLVPSLVDAMFTGFPGQSGETIKITIPNQPKQATAGY</sequence>
<dbReference type="Pfam" id="PF13590">
    <property type="entry name" value="DUF4136"/>
    <property type="match status" value="1"/>
</dbReference>
<evidence type="ECO:0000313" key="4">
    <source>
        <dbReference type="Proteomes" id="UP001139410"/>
    </source>
</evidence>
<dbReference type="InterPro" id="IPR025411">
    <property type="entry name" value="DUF4136"/>
</dbReference>
<gene>
    <name evidence="3" type="ORF">LVY65_02285</name>
</gene>
<dbReference type="AlphaFoldDB" id="A0A9X1QHP2"/>
<reference evidence="3" key="1">
    <citation type="submission" date="2022-01" db="EMBL/GenBank/DDBJ databases">
        <authorList>
            <person name="Jo J.-H."/>
            <person name="Im W.-T."/>
        </authorList>
    </citation>
    <scope>NUCLEOTIDE SEQUENCE</scope>
    <source>
        <strain evidence="3">G124</strain>
    </source>
</reference>
<dbReference type="Gene3D" id="3.30.160.670">
    <property type="match status" value="1"/>
</dbReference>
<feature type="signal peptide" evidence="1">
    <location>
        <begin position="1"/>
        <end position="24"/>
    </location>
</feature>
<keyword evidence="1" id="KW-0732">Signal</keyword>
<comment type="caution">
    <text evidence="3">The sequence shown here is derived from an EMBL/GenBank/DDBJ whole genome shotgun (WGS) entry which is preliminary data.</text>
</comment>
<dbReference type="EMBL" id="JAKFGM010000001">
    <property type="protein sequence ID" value="MCF2513898.1"/>
    <property type="molecule type" value="Genomic_DNA"/>
</dbReference>
<dbReference type="RefSeq" id="WP_235066392.1">
    <property type="nucleotide sequence ID" value="NZ_JAKFGM010000001.1"/>
</dbReference>
<keyword evidence="4" id="KW-1185">Reference proteome</keyword>
<evidence type="ECO:0000313" key="3">
    <source>
        <dbReference type="EMBL" id="MCF2513898.1"/>
    </source>
</evidence>